<gene>
    <name evidence="2" type="ORF">MUK42_03116</name>
</gene>
<dbReference type="EMBL" id="CP097503">
    <property type="protein sequence ID" value="URD82808.1"/>
    <property type="molecule type" value="Genomic_DNA"/>
</dbReference>
<proteinExistence type="predicted"/>
<sequence>MALDLLWDVVSLVETREGRLTWNRVPVLQALGCSCLIGLGLCLGGIHANPIKITQKLQQVTVVVIMNR</sequence>
<feature type="transmembrane region" description="Helical" evidence="1">
    <location>
        <begin position="27"/>
        <end position="46"/>
    </location>
</feature>
<evidence type="ECO:0000313" key="2">
    <source>
        <dbReference type="EMBL" id="URD82808.1"/>
    </source>
</evidence>
<keyword evidence="1" id="KW-0472">Membrane</keyword>
<evidence type="ECO:0000256" key="1">
    <source>
        <dbReference type="SAM" id="Phobius"/>
    </source>
</evidence>
<protein>
    <submittedName>
        <fullName evidence="2">Uncharacterized protein</fullName>
    </submittedName>
</protein>
<keyword evidence="1" id="KW-1133">Transmembrane helix</keyword>
<dbReference type="Proteomes" id="UP001055439">
    <property type="component" value="Chromosome 10"/>
</dbReference>
<keyword evidence="1" id="KW-0812">Transmembrane</keyword>
<name>A0A9E7ESX3_9LILI</name>
<keyword evidence="3" id="KW-1185">Reference proteome</keyword>
<organism evidence="2 3">
    <name type="scientific">Musa troglodytarum</name>
    <name type="common">fe'i banana</name>
    <dbReference type="NCBI Taxonomy" id="320322"/>
    <lineage>
        <taxon>Eukaryota</taxon>
        <taxon>Viridiplantae</taxon>
        <taxon>Streptophyta</taxon>
        <taxon>Embryophyta</taxon>
        <taxon>Tracheophyta</taxon>
        <taxon>Spermatophyta</taxon>
        <taxon>Magnoliopsida</taxon>
        <taxon>Liliopsida</taxon>
        <taxon>Zingiberales</taxon>
        <taxon>Musaceae</taxon>
        <taxon>Musa</taxon>
    </lineage>
</organism>
<accession>A0A9E7ESX3</accession>
<evidence type="ECO:0000313" key="3">
    <source>
        <dbReference type="Proteomes" id="UP001055439"/>
    </source>
</evidence>
<dbReference type="AlphaFoldDB" id="A0A9E7ESX3"/>
<reference evidence="2" key="1">
    <citation type="submission" date="2022-05" db="EMBL/GenBank/DDBJ databases">
        <title>The Musa troglodytarum L. genome provides insights into the mechanism of non-climacteric behaviour and enrichment of carotenoids.</title>
        <authorList>
            <person name="Wang J."/>
        </authorList>
    </citation>
    <scope>NUCLEOTIDE SEQUENCE</scope>
    <source>
        <tissue evidence="2">Leaf</tissue>
    </source>
</reference>